<evidence type="ECO:0000313" key="2">
    <source>
        <dbReference type="Proteomes" id="UP000789901"/>
    </source>
</evidence>
<sequence>MKVGEMVEATLIGESEQTFQAFGKITSIIKHSWNNDQEYVFLCFDWLENLNKLDSLLGCPVYRIQHSDDSLNRVHPISVVSQSANIPFIHY</sequence>
<name>A0ABN7XLI6_GIGMA</name>
<evidence type="ECO:0000313" key="1">
    <source>
        <dbReference type="EMBL" id="CAG8854994.1"/>
    </source>
</evidence>
<dbReference type="EMBL" id="CAJVQB010144828">
    <property type="protein sequence ID" value="CAG8854994.1"/>
    <property type="molecule type" value="Genomic_DNA"/>
</dbReference>
<feature type="non-terminal residue" evidence="1">
    <location>
        <position position="91"/>
    </location>
</feature>
<organism evidence="1 2">
    <name type="scientific">Gigaspora margarita</name>
    <dbReference type="NCBI Taxonomy" id="4874"/>
    <lineage>
        <taxon>Eukaryota</taxon>
        <taxon>Fungi</taxon>
        <taxon>Fungi incertae sedis</taxon>
        <taxon>Mucoromycota</taxon>
        <taxon>Glomeromycotina</taxon>
        <taxon>Glomeromycetes</taxon>
        <taxon>Diversisporales</taxon>
        <taxon>Gigasporaceae</taxon>
        <taxon>Gigaspora</taxon>
    </lineage>
</organism>
<accession>A0ABN7XLI6</accession>
<gene>
    <name evidence="1" type="ORF">GMARGA_LOCUS43815</name>
</gene>
<dbReference type="Proteomes" id="UP000789901">
    <property type="component" value="Unassembled WGS sequence"/>
</dbReference>
<keyword evidence="2" id="KW-1185">Reference proteome</keyword>
<protein>
    <submittedName>
        <fullName evidence="1">43347_t:CDS:1</fullName>
    </submittedName>
</protein>
<comment type="caution">
    <text evidence="1">The sequence shown here is derived from an EMBL/GenBank/DDBJ whole genome shotgun (WGS) entry which is preliminary data.</text>
</comment>
<proteinExistence type="predicted"/>
<reference evidence="1 2" key="1">
    <citation type="submission" date="2021-06" db="EMBL/GenBank/DDBJ databases">
        <authorList>
            <person name="Kallberg Y."/>
            <person name="Tangrot J."/>
            <person name="Rosling A."/>
        </authorList>
    </citation>
    <scope>NUCLEOTIDE SEQUENCE [LARGE SCALE GENOMIC DNA]</scope>
    <source>
        <strain evidence="1 2">120-4 pot B 10/14</strain>
    </source>
</reference>